<feature type="domain" description="At1g61320/AtMIF1 LRR" evidence="3">
    <location>
        <begin position="213"/>
        <end position="398"/>
    </location>
</feature>
<proteinExistence type="predicted"/>
<organism evidence="4 5">
    <name type="scientific">Phtheirospermum japonicum</name>
    <dbReference type="NCBI Taxonomy" id="374723"/>
    <lineage>
        <taxon>Eukaryota</taxon>
        <taxon>Viridiplantae</taxon>
        <taxon>Streptophyta</taxon>
        <taxon>Embryophyta</taxon>
        <taxon>Tracheophyta</taxon>
        <taxon>Spermatophyta</taxon>
        <taxon>Magnoliopsida</taxon>
        <taxon>eudicotyledons</taxon>
        <taxon>Gunneridae</taxon>
        <taxon>Pentapetalae</taxon>
        <taxon>asterids</taxon>
        <taxon>lamiids</taxon>
        <taxon>Lamiales</taxon>
        <taxon>Orobanchaceae</taxon>
        <taxon>Orobanchaceae incertae sedis</taxon>
        <taxon>Phtheirospermum</taxon>
    </lineage>
</organism>
<dbReference type="InterPro" id="IPR053772">
    <property type="entry name" value="At1g61320/At1g61330-like"/>
</dbReference>
<evidence type="ECO:0000313" key="4">
    <source>
        <dbReference type="EMBL" id="GFP86898.1"/>
    </source>
</evidence>
<dbReference type="Pfam" id="PF23622">
    <property type="entry name" value="LRR_At1g61320_AtMIF1"/>
    <property type="match status" value="1"/>
</dbReference>
<dbReference type="EMBL" id="BMAC01000134">
    <property type="protein sequence ID" value="GFP86898.1"/>
    <property type="molecule type" value="Genomic_DNA"/>
</dbReference>
<feature type="region of interest" description="Disordered" evidence="1">
    <location>
        <begin position="15"/>
        <end position="43"/>
    </location>
</feature>
<keyword evidence="5" id="KW-1185">Reference proteome</keyword>
<evidence type="ECO:0000256" key="1">
    <source>
        <dbReference type="SAM" id="MobiDB-lite"/>
    </source>
</evidence>
<dbReference type="Proteomes" id="UP000653305">
    <property type="component" value="Unassembled WGS sequence"/>
</dbReference>
<dbReference type="PANTHER" id="PTHR34145">
    <property type="entry name" value="OS02G0105600 PROTEIN"/>
    <property type="match status" value="1"/>
</dbReference>
<dbReference type="InterPro" id="IPR036047">
    <property type="entry name" value="F-box-like_dom_sf"/>
</dbReference>
<dbReference type="Pfam" id="PF00646">
    <property type="entry name" value="F-box"/>
    <property type="match status" value="1"/>
</dbReference>
<accession>A0A830BPJ8</accession>
<reference evidence="4" key="1">
    <citation type="submission" date="2020-07" db="EMBL/GenBank/DDBJ databases">
        <title>Ethylene signaling mediates host invasion by parasitic plants.</title>
        <authorList>
            <person name="Yoshida S."/>
        </authorList>
    </citation>
    <scope>NUCLEOTIDE SEQUENCE</scope>
    <source>
        <strain evidence="4">Okayama</strain>
    </source>
</reference>
<protein>
    <submittedName>
        <fullName evidence="4">Putative F-box/LRR-repeat protein at5g02700</fullName>
    </submittedName>
</protein>
<feature type="compositionally biased region" description="Basic residues" evidence="1">
    <location>
        <begin position="15"/>
        <end position="29"/>
    </location>
</feature>
<feature type="domain" description="F-box" evidence="2">
    <location>
        <begin position="72"/>
        <end position="108"/>
    </location>
</feature>
<dbReference type="SUPFAM" id="SSF81383">
    <property type="entry name" value="F-box domain"/>
    <property type="match status" value="1"/>
</dbReference>
<comment type="caution">
    <text evidence="4">The sequence shown here is derived from an EMBL/GenBank/DDBJ whole genome shotgun (WGS) entry which is preliminary data.</text>
</comment>
<evidence type="ECO:0000259" key="2">
    <source>
        <dbReference type="Pfam" id="PF00646"/>
    </source>
</evidence>
<sequence length="405" mass="46268">MARLSSVFIEAAYSRKRKRNQKPKQKKHKGLNDDLSANKQNSSCNNLQGLNLVDLSANSMDNNNKNINDNGIDNLSDDMLVAVLSRLSLKQAARTSVLSCRWRYLWTSAFSTLEFKDGDIATGKILMKRVKFKSWVNCVLKAYQAQPVNLIDSLIIRFFNICPQLTLISTRRRRALDSWIHFAMQKELVQRFELDLTPRDSCYIFPNVDKLSSQIRCLRSLRLVSVSIKDEAVYHILALCSLLEHLCINSSSRMRNLRVVDPLPNLKALEIIECYHIRSLEISCANLVSLTFHGKTNVLKLLEIPNLRELNLGKDLGDSLIFEPNQHSSYSVQIVKLVLDHRILRLGRANIGANPNLPRLCSLKRFELQVYSFVGRSLLFFTSLIKASPQLHEFRIQIIDPMEGA</sequence>
<dbReference type="InterPro" id="IPR001810">
    <property type="entry name" value="F-box_dom"/>
</dbReference>
<dbReference type="Gene3D" id="3.80.10.10">
    <property type="entry name" value="Ribonuclease Inhibitor"/>
    <property type="match status" value="1"/>
</dbReference>
<evidence type="ECO:0000313" key="5">
    <source>
        <dbReference type="Proteomes" id="UP000653305"/>
    </source>
</evidence>
<dbReference type="InterPro" id="IPR032675">
    <property type="entry name" value="LRR_dom_sf"/>
</dbReference>
<gene>
    <name evidence="4" type="ORF">PHJA_000833600</name>
</gene>
<dbReference type="OrthoDB" id="913396at2759"/>
<evidence type="ECO:0000259" key="3">
    <source>
        <dbReference type="Pfam" id="PF23622"/>
    </source>
</evidence>
<dbReference type="PANTHER" id="PTHR34145:SF79">
    <property type="entry name" value="F-BOX DOMAIN, FBD DOMAIN, LEUCINE-RICH REPEAT DOMAIN SUPERFAMILY"/>
    <property type="match status" value="1"/>
</dbReference>
<dbReference type="InterPro" id="IPR055357">
    <property type="entry name" value="LRR_At1g61320_AtMIF1"/>
</dbReference>
<name>A0A830BPJ8_9LAMI</name>
<dbReference type="AlphaFoldDB" id="A0A830BPJ8"/>